<reference evidence="2" key="2">
    <citation type="submission" date="2025-08" db="UniProtKB">
        <authorList>
            <consortium name="Ensembl"/>
        </authorList>
    </citation>
    <scope>IDENTIFICATION</scope>
</reference>
<feature type="region of interest" description="Disordered" evidence="1">
    <location>
        <begin position="1"/>
        <end position="28"/>
    </location>
</feature>
<accession>A0A8U8CK05</accession>
<dbReference type="Ensembl" id="ENSCPVT00000005800.2">
    <property type="protein sequence ID" value="ENSCPVP00000005581.2"/>
    <property type="gene ID" value="ENSCPVG00000004126.2"/>
</dbReference>
<evidence type="ECO:0000313" key="3">
    <source>
        <dbReference type="Proteomes" id="UP000694382"/>
    </source>
</evidence>
<feature type="compositionally biased region" description="Polar residues" evidence="1">
    <location>
        <begin position="1"/>
        <end position="14"/>
    </location>
</feature>
<reference evidence="2" key="3">
    <citation type="submission" date="2025-09" db="UniProtKB">
        <authorList>
            <consortium name="Ensembl"/>
        </authorList>
    </citation>
    <scope>IDENTIFICATION</scope>
</reference>
<evidence type="ECO:0000313" key="2">
    <source>
        <dbReference type="Ensembl" id="ENSCPVP00000005581.2"/>
    </source>
</evidence>
<feature type="region of interest" description="Disordered" evidence="1">
    <location>
        <begin position="87"/>
        <end position="140"/>
    </location>
</feature>
<dbReference type="Proteomes" id="UP000694382">
    <property type="component" value="Chromosome 23"/>
</dbReference>
<feature type="compositionally biased region" description="Acidic residues" evidence="1">
    <location>
        <begin position="93"/>
        <end position="102"/>
    </location>
</feature>
<dbReference type="AlphaFoldDB" id="A0A8C3MFI4"/>
<organism evidence="2 3">
    <name type="scientific">Geospiza parvula</name>
    <name type="common">Small tree-finch</name>
    <name type="synonym">Camarhynchus parvulus</name>
    <dbReference type="NCBI Taxonomy" id="87175"/>
    <lineage>
        <taxon>Eukaryota</taxon>
        <taxon>Metazoa</taxon>
        <taxon>Chordata</taxon>
        <taxon>Craniata</taxon>
        <taxon>Vertebrata</taxon>
        <taxon>Euteleostomi</taxon>
        <taxon>Archelosauria</taxon>
        <taxon>Archosauria</taxon>
        <taxon>Dinosauria</taxon>
        <taxon>Saurischia</taxon>
        <taxon>Theropoda</taxon>
        <taxon>Coelurosauria</taxon>
        <taxon>Aves</taxon>
        <taxon>Neognathae</taxon>
        <taxon>Neoaves</taxon>
        <taxon>Telluraves</taxon>
        <taxon>Australaves</taxon>
        <taxon>Passeriformes</taxon>
        <taxon>Thraupidae</taxon>
        <taxon>Camarhynchus</taxon>
    </lineage>
</organism>
<keyword evidence="3" id="KW-1185">Reference proteome</keyword>
<feature type="region of interest" description="Disordered" evidence="1">
    <location>
        <begin position="49"/>
        <end position="71"/>
    </location>
</feature>
<name>A0A8C3MFI4_GEOPR</name>
<protein>
    <submittedName>
        <fullName evidence="2">Uncharacterized protein</fullName>
    </submittedName>
</protein>
<proteinExistence type="predicted"/>
<reference evidence="2" key="1">
    <citation type="submission" date="2020-02" db="EMBL/GenBank/DDBJ databases">
        <authorList>
            <person name="Enbody D E."/>
            <person name="Pettersson E M."/>
        </authorList>
    </citation>
    <scope>NUCLEOTIDE SEQUENCE [LARGE SCALE GENOMIC DNA]</scope>
</reference>
<sequence>EHGVRSSSLPSSKNPCEHGHKSPSPALSEPLWALKADWNLLQINKRMKGEALPSPGHKGLAACGPASPAQPWPCVPQAVPLRLHTRTRAQCSPDEEGAEDEDHQPHDARGVPPACQGLGALAWGTQRDRPPLQRVLLPQR</sequence>
<evidence type="ECO:0000256" key="1">
    <source>
        <dbReference type="SAM" id="MobiDB-lite"/>
    </source>
</evidence>
<accession>A0A8C3MFI4</accession>